<keyword evidence="4" id="KW-1185">Reference proteome</keyword>
<reference evidence="3 4" key="1">
    <citation type="journal article" date="2024" name="BMC Genomics">
        <title>De novo assembly and annotation of Popillia japonica's genome with initial clues to its potential as an invasive pest.</title>
        <authorList>
            <person name="Cucini C."/>
            <person name="Boschi S."/>
            <person name="Funari R."/>
            <person name="Cardaioli E."/>
            <person name="Iannotti N."/>
            <person name="Marturano G."/>
            <person name="Paoli F."/>
            <person name="Bruttini M."/>
            <person name="Carapelli A."/>
            <person name="Frati F."/>
            <person name="Nardi F."/>
        </authorList>
    </citation>
    <scope>NUCLEOTIDE SEQUENCE [LARGE SCALE GENOMIC DNA]</scope>
    <source>
        <strain evidence="3">DMR45628</strain>
    </source>
</reference>
<evidence type="ECO:0000313" key="3">
    <source>
        <dbReference type="EMBL" id="KAK9739923.1"/>
    </source>
</evidence>
<evidence type="ECO:0000256" key="1">
    <source>
        <dbReference type="SAM" id="MobiDB-lite"/>
    </source>
</evidence>
<evidence type="ECO:0000259" key="2">
    <source>
        <dbReference type="Pfam" id="PF16012"/>
    </source>
</evidence>
<dbReference type="Proteomes" id="UP001458880">
    <property type="component" value="Unassembled WGS sequence"/>
</dbReference>
<dbReference type="AlphaFoldDB" id="A0AAW1LXQ0"/>
<protein>
    <recommendedName>
        <fullName evidence="2">DUF4780 domain-containing protein</fullName>
    </recommendedName>
</protein>
<organism evidence="3 4">
    <name type="scientific">Popillia japonica</name>
    <name type="common">Japanese beetle</name>
    <dbReference type="NCBI Taxonomy" id="7064"/>
    <lineage>
        <taxon>Eukaryota</taxon>
        <taxon>Metazoa</taxon>
        <taxon>Ecdysozoa</taxon>
        <taxon>Arthropoda</taxon>
        <taxon>Hexapoda</taxon>
        <taxon>Insecta</taxon>
        <taxon>Pterygota</taxon>
        <taxon>Neoptera</taxon>
        <taxon>Endopterygota</taxon>
        <taxon>Coleoptera</taxon>
        <taxon>Polyphaga</taxon>
        <taxon>Scarabaeiformia</taxon>
        <taxon>Scarabaeidae</taxon>
        <taxon>Rutelinae</taxon>
        <taxon>Popillia</taxon>
    </lineage>
</organism>
<feature type="compositionally biased region" description="Basic residues" evidence="1">
    <location>
        <begin position="53"/>
        <end position="64"/>
    </location>
</feature>
<sequence length="189" mass="21157">MPSERSFQLPSQGLAPEEATKKEEEHKTPGEQRTSPAVPKRKKKETAPTPGQAKKRKEGGRKHTTSTSTADNYAMAVKRKRIAILPKAFPKTILSADEQTALEEAIVQEMFGGWKHKIQFAGNQFRPGLILVECDSPHSAEWFRLKVPVLKTWKGVLLTTCKGEDIPKSHTATLFSPEVRGRPPKSFWD</sequence>
<dbReference type="InterPro" id="IPR031961">
    <property type="entry name" value="DUF4780"/>
</dbReference>
<gene>
    <name evidence="3" type="ORF">QE152_g8575</name>
</gene>
<feature type="compositionally biased region" description="Polar residues" evidence="1">
    <location>
        <begin position="1"/>
        <end position="11"/>
    </location>
</feature>
<feature type="compositionally biased region" description="Basic and acidic residues" evidence="1">
    <location>
        <begin position="18"/>
        <end position="30"/>
    </location>
</feature>
<proteinExistence type="predicted"/>
<evidence type="ECO:0000313" key="4">
    <source>
        <dbReference type="Proteomes" id="UP001458880"/>
    </source>
</evidence>
<feature type="domain" description="DUF4780" evidence="2">
    <location>
        <begin position="79"/>
        <end position="185"/>
    </location>
</feature>
<dbReference type="EMBL" id="JASPKY010000069">
    <property type="protein sequence ID" value="KAK9739923.1"/>
    <property type="molecule type" value="Genomic_DNA"/>
</dbReference>
<comment type="caution">
    <text evidence="3">The sequence shown here is derived from an EMBL/GenBank/DDBJ whole genome shotgun (WGS) entry which is preliminary data.</text>
</comment>
<name>A0AAW1LXQ0_POPJA</name>
<accession>A0AAW1LXQ0</accession>
<dbReference type="Pfam" id="PF16012">
    <property type="entry name" value="DUF4780"/>
    <property type="match status" value="1"/>
</dbReference>
<feature type="region of interest" description="Disordered" evidence="1">
    <location>
        <begin position="1"/>
        <end position="72"/>
    </location>
</feature>